<gene>
    <name evidence="4" type="primary">hpf</name>
    <name evidence="6" type="ORF">EDD54_4322</name>
</gene>
<comment type="similarity">
    <text evidence="4">Belongs to the HPF/YfiA ribosome-associated protein family. Long HPF subfamily.</text>
</comment>
<evidence type="ECO:0000259" key="5">
    <source>
        <dbReference type="Pfam" id="PF16321"/>
    </source>
</evidence>
<keyword evidence="1 4" id="KW-0810">Translation regulation</keyword>
<dbReference type="InterPro" id="IPR050574">
    <property type="entry name" value="HPF/YfiA_ribosome-assoc"/>
</dbReference>
<evidence type="ECO:0000256" key="2">
    <source>
        <dbReference type="ARBA" id="ARBA00038695"/>
    </source>
</evidence>
<dbReference type="PANTHER" id="PTHR33231:SF1">
    <property type="entry name" value="30S RIBOSOMAL PROTEIN"/>
    <property type="match status" value="1"/>
</dbReference>
<sequence length="195" mass="20871">MPLRVSGKNVDIGQALREHLGNRIAEALGKFFDGGYTGTIVVAREGSSYTVDGNIHLTSGTVLQAHGKAHEVYAAADQAVDKIARRLRRYKHKLKDHHGPEGRDDGFEPVEAQAYVLAAPDEDDEVPADFAPVVVAETTQTIRTATVGGAVMDLDLSGAPVVVFRNAGSGAINIVYRRADGNIGWIDPAIVEMAR</sequence>
<dbReference type="GO" id="GO:0045900">
    <property type="term" value="P:negative regulation of translational elongation"/>
    <property type="evidence" value="ECO:0007669"/>
    <property type="project" value="TreeGrafter"/>
</dbReference>
<dbReference type="InterPro" id="IPR036567">
    <property type="entry name" value="RHF-like"/>
</dbReference>
<comment type="subunit">
    <text evidence="4">Interacts with 100S ribosomes.</text>
</comment>
<dbReference type="NCBIfam" id="TIGR00741">
    <property type="entry name" value="yfiA"/>
    <property type="match status" value="1"/>
</dbReference>
<comment type="caution">
    <text evidence="6">The sequence shown here is derived from an EMBL/GenBank/DDBJ whole genome shotgun (WGS) entry which is preliminary data.</text>
</comment>
<dbReference type="GO" id="GO:0022627">
    <property type="term" value="C:cytosolic small ribosomal subunit"/>
    <property type="evidence" value="ECO:0007669"/>
    <property type="project" value="TreeGrafter"/>
</dbReference>
<organism evidence="6 7">
    <name type="scientific">Oharaeibacter diazotrophicus</name>
    <dbReference type="NCBI Taxonomy" id="1920512"/>
    <lineage>
        <taxon>Bacteria</taxon>
        <taxon>Pseudomonadati</taxon>
        <taxon>Pseudomonadota</taxon>
        <taxon>Alphaproteobacteria</taxon>
        <taxon>Hyphomicrobiales</taxon>
        <taxon>Pleomorphomonadaceae</taxon>
        <taxon>Oharaeibacter</taxon>
    </lineage>
</organism>
<dbReference type="InterPro" id="IPR034694">
    <property type="entry name" value="HPF_long/plastid"/>
</dbReference>
<dbReference type="Gene3D" id="3.30.505.50">
    <property type="entry name" value="Sigma 54 modulation/S30EA ribosomal protein, C-terminal domain"/>
    <property type="match status" value="1"/>
</dbReference>
<dbReference type="SUPFAM" id="SSF69754">
    <property type="entry name" value="Ribosome binding protein Y (YfiA homologue)"/>
    <property type="match status" value="1"/>
</dbReference>
<accession>A0A4R6R6M3</accession>
<reference evidence="6 7" key="1">
    <citation type="submission" date="2019-03" db="EMBL/GenBank/DDBJ databases">
        <title>Genomic Encyclopedia of Type Strains, Phase IV (KMG-IV): sequencing the most valuable type-strain genomes for metagenomic binning, comparative biology and taxonomic classification.</title>
        <authorList>
            <person name="Goeker M."/>
        </authorList>
    </citation>
    <scope>NUCLEOTIDE SEQUENCE [LARGE SCALE GENOMIC DNA]</scope>
    <source>
        <strain evidence="6 7">DSM 102969</strain>
    </source>
</reference>
<dbReference type="GO" id="GO:0043024">
    <property type="term" value="F:ribosomal small subunit binding"/>
    <property type="evidence" value="ECO:0007669"/>
    <property type="project" value="TreeGrafter"/>
</dbReference>
<name>A0A4R6R6M3_9HYPH</name>
<dbReference type="Pfam" id="PF02482">
    <property type="entry name" value="Ribosomal_S30AE"/>
    <property type="match status" value="1"/>
</dbReference>
<dbReference type="InterPro" id="IPR003489">
    <property type="entry name" value="RHF/RaiA"/>
</dbReference>
<comment type="subunit">
    <text evidence="2">Associates exclusively with 100S ribosomes, which are dimers of 70S ribosomes.</text>
</comment>
<dbReference type="InterPro" id="IPR038416">
    <property type="entry name" value="Ribosom_S30AE_C_sf"/>
</dbReference>
<comment type="function">
    <text evidence="4">Required for dimerization of active 70S ribosomes into 100S ribosomes in stationary phase; 100S ribosomes are translationally inactive and sometimes present during exponential growth.</text>
</comment>
<evidence type="ECO:0000313" key="7">
    <source>
        <dbReference type="Proteomes" id="UP000294547"/>
    </source>
</evidence>
<evidence type="ECO:0000256" key="1">
    <source>
        <dbReference type="ARBA" id="ARBA00022845"/>
    </source>
</evidence>
<proteinExistence type="inferred from homology"/>
<feature type="domain" description="Sigma 54 modulation/S30EA ribosomal protein C-terminal" evidence="5">
    <location>
        <begin position="131"/>
        <end position="184"/>
    </location>
</feature>
<dbReference type="InterPro" id="IPR032528">
    <property type="entry name" value="Ribosom_S30AE_C"/>
</dbReference>
<dbReference type="Gene3D" id="3.30.160.100">
    <property type="entry name" value="Ribosome hibernation promotion factor-like"/>
    <property type="match status" value="1"/>
</dbReference>
<dbReference type="EMBL" id="SNXY01000012">
    <property type="protein sequence ID" value="TDP81454.1"/>
    <property type="molecule type" value="Genomic_DNA"/>
</dbReference>
<keyword evidence="4" id="KW-0963">Cytoplasm</keyword>
<evidence type="ECO:0000256" key="3">
    <source>
        <dbReference type="ARBA" id="ARBA00041148"/>
    </source>
</evidence>
<dbReference type="RefSeq" id="WP_126540638.1">
    <property type="nucleotide sequence ID" value="NZ_BSPM01000002.1"/>
</dbReference>
<dbReference type="CDD" id="cd00552">
    <property type="entry name" value="RaiA"/>
    <property type="match status" value="1"/>
</dbReference>
<dbReference type="OrthoDB" id="9794975at2"/>
<evidence type="ECO:0000256" key="4">
    <source>
        <dbReference type="HAMAP-Rule" id="MF_00839"/>
    </source>
</evidence>
<dbReference type="Pfam" id="PF16321">
    <property type="entry name" value="Ribosom_S30AE_C"/>
    <property type="match status" value="1"/>
</dbReference>
<keyword evidence="7" id="KW-1185">Reference proteome</keyword>
<dbReference type="Proteomes" id="UP000294547">
    <property type="component" value="Unassembled WGS sequence"/>
</dbReference>
<comment type="subcellular location">
    <subcellularLocation>
        <location evidence="4">Cytoplasm</location>
    </subcellularLocation>
</comment>
<dbReference type="HAMAP" id="MF_00839">
    <property type="entry name" value="HPF"/>
    <property type="match status" value="1"/>
</dbReference>
<dbReference type="AlphaFoldDB" id="A0A4R6R6M3"/>
<dbReference type="PANTHER" id="PTHR33231">
    <property type="entry name" value="30S RIBOSOMAL PROTEIN"/>
    <property type="match status" value="1"/>
</dbReference>
<protein>
    <recommendedName>
        <fullName evidence="3 4">Ribosome hibernation promoting factor</fullName>
        <shortName evidence="4">HPF</shortName>
    </recommendedName>
</protein>
<evidence type="ECO:0000313" key="6">
    <source>
        <dbReference type="EMBL" id="TDP81454.1"/>
    </source>
</evidence>